<keyword evidence="6" id="KW-0472">Membrane</keyword>
<dbReference type="Pfam" id="PF00512">
    <property type="entry name" value="HisKA"/>
    <property type="match status" value="1"/>
</dbReference>
<evidence type="ECO:0000259" key="7">
    <source>
        <dbReference type="PROSITE" id="PS50109"/>
    </source>
</evidence>
<dbReference type="PROSITE" id="PS50109">
    <property type="entry name" value="HIS_KIN"/>
    <property type="match status" value="1"/>
</dbReference>
<evidence type="ECO:0000313" key="9">
    <source>
        <dbReference type="Proteomes" id="UP000597444"/>
    </source>
</evidence>
<dbReference type="InterPro" id="IPR005467">
    <property type="entry name" value="His_kinase_dom"/>
</dbReference>
<dbReference type="SMART" id="SM00388">
    <property type="entry name" value="HisKA"/>
    <property type="match status" value="1"/>
</dbReference>
<keyword evidence="6" id="KW-1133">Transmembrane helix</keyword>
<comment type="catalytic activity">
    <reaction evidence="1">
        <text>ATP + protein L-histidine = ADP + protein N-phospho-L-histidine.</text>
        <dbReference type="EC" id="2.7.13.3"/>
    </reaction>
</comment>
<dbReference type="Gene3D" id="3.30.565.10">
    <property type="entry name" value="Histidine kinase-like ATPase, C-terminal domain"/>
    <property type="match status" value="1"/>
</dbReference>
<dbReference type="Gene3D" id="1.10.287.130">
    <property type="match status" value="1"/>
</dbReference>
<comment type="caution">
    <text evidence="8">The sequence shown here is derived from an EMBL/GenBank/DDBJ whole genome shotgun (WGS) entry which is preliminary data.</text>
</comment>
<dbReference type="PANTHER" id="PTHR43047:SF72">
    <property type="entry name" value="OSMOSENSING HISTIDINE PROTEIN KINASE SLN1"/>
    <property type="match status" value="1"/>
</dbReference>
<dbReference type="InterPro" id="IPR036890">
    <property type="entry name" value="HATPase_C_sf"/>
</dbReference>
<dbReference type="Proteomes" id="UP000597444">
    <property type="component" value="Unassembled WGS sequence"/>
</dbReference>
<keyword evidence="3" id="KW-0808">Transferase</keyword>
<evidence type="ECO:0000256" key="4">
    <source>
        <dbReference type="ARBA" id="ARBA00022777"/>
    </source>
</evidence>
<feature type="coiled-coil region" evidence="5">
    <location>
        <begin position="172"/>
        <end position="199"/>
    </location>
</feature>
<dbReference type="GO" id="GO:0000155">
    <property type="term" value="F:phosphorelay sensor kinase activity"/>
    <property type="evidence" value="ECO:0007669"/>
    <property type="project" value="InterPro"/>
</dbReference>
<keyword evidence="6" id="KW-0812">Transmembrane</keyword>
<dbReference type="CDD" id="cd00082">
    <property type="entry name" value="HisKA"/>
    <property type="match status" value="1"/>
</dbReference>
<dbReference type="EMBL" id="BNJK01000002">
    <property type="protein sequence ID" value="GHO98555.1"/>
    <property type="molecule type" value="Genomic_DNA"/>
</dbReference>
<dbReference type="InterPro" id="IPR036097">
    <property type="entry name" value="HisK_dim/P_sf"/>
</dbReference>
<name>A0A8J3IU40_9CHLR</name>
<evidence type="ECO:0000256" key="1">
    <source>
        <dbReference type="ARBA" id="ARBA00000085"/>
    </source>
</evidence>
<dbReference type="GO" id="GO:0005886">
    <property type="term" value="C:plasma membrane"/>
    <property type="evidence" value="ECO:0007669"/>
    <property type="project" value="TreeGrafter"/>
</dbReference>
<organism evidence="8 9">
    <name type="scientific">Reticulibacter mediterranei</name>
    <dbReference type="NCBI Taxonomy" id="2778369"/>
    <lineage>
        <taxon>Bacteria</taxon>
        <taxon>Bacillati</taxon>
        <taxon>Chloroflexota</taxon>
        <taxon>Ktedonobacteria</taxon>
        <taxon>Ktedonobacterales</taxon>
        <taxon>Reticulibacteraceae</taxon>
        <taxon>Reticulibacter</taxon>
    </lineage>
</organism>
<feature type="transmembrane region" description="Helical" evidence="6">
    <location>
        <begin position="124"/>
        <end position="142"/>
    </location>
</feature>
<keyword evidence="5" id="KW-0175">Coiled coil</keyword>
<dbReference type="PANTHER" id="PTHR43047">
    <property type="entry name" value="TWO-COMPONENT HISTIDINE PROTEIN KINASE"/>
    <property type="match status" value="1"/>
</dbReference>
<proteinExistence type="predicted"/>
<evidence type="ECO:0000256" key="5">
    <source>
        <dbReference type="SAM" id="Coils"/>
    </source>
</evidence>
<dbReference type="GO" id="GO:0009927">
    <property type="term" value="F:histidine phosphotransfer kinase activity"/>
    <property type="evidence" value="ECO:0007669"/>
    <property type="project" value="TreeGrafter"/>
</dbReference>
<keyword evidence="9" id="KW-1185">Reference proteome</keyword>
<gene>
    <name evidence="8" type="ORF">KSF_086030</name>
</gene>
<dbReference type="SUPFAM" id="SSF55874">
    <property type="entry name" value="ATPase domain of HSP90 chaperone/DNA topoisomerase II/histidine kinase"/>
    <property type="match status" value="1"/>
</dbReference>
<reference evidence="8" key="1">
    <citation type="submission" date="2020-10" db="EMBL/GenBank/DDBJ databases">
        <title>Taxonomic study of unclassified bacteria belonging to the class Ktedonobacteria.</title>
        <authorList>
            <person name="Yabe S."/>
            <person name="Wang C.M."/>
            <person name="Zheng Y."/>
            <person name="Sakai Y."/>
            <person name="Cavaletti L."/>
            <person name="Monciardini P."/>
            <person name="Donadio S."/>
        </authorList>
    </citation>
    <scope>NUCLEOTIDE SEQUENCE</scope>
    <source>
        <strain evidence="8">ID150040</strain>
    </source>
</reference>
<dbReference type="EC" id="2.7.13.3" evidence="2"/>
<sequence>MFRLLFRADTAVPRLAVLLLSLGLLIIVMADSRYFAQILHLSSLHGWQDEEWPLGYMFIGLAAQVVNGWLSQQQPSSPRAGQGEGATDADWQVSSYWSMLLPYGLLAAVLPLTIFAWQTGTNPTLVHGVYLGAAVLIGLLLLRQYFLIREALFYNTALRRTQHALHQNNEVLSQVNKRLEEQSAQIAEAYEQQRSLNELKDQFLLNVNHELRTPLTEMQGYLELLNEHAGTIDTQMQATFLSHALHGCEELHHLIDTVLDALRGNLGHAPPRTQVLAVAPMVEEVLHLFGPQTRHDYQMVLDVADHLTVMADRGYLHRILLNLLSNACKYSPKGATISISAQPSHGHALRNTLPQSPFASA</sequence>
<keyword evidence="4" id="KW-0418">Kinase</keyword>
<feature type="transmembrane region" description="Helical" evidence="6">
    <location>
        <begin position="100"/>
        <end position="118"/>
    </location>
</feature>
<accession>A0A8J3IU40</accession>
<dbReference type="AlphaFoldDB" id="A0A8J3IU40"/>
<feature type="domain" description="Histidine kinase" evidence="7">
    <location>
        <begin position="206"/>
        <end position="341"/>
    </location>
</feature>
<evidence type="ECO:0000313" key="8">
    <source>
        <dbReference type="EMBL" id="GHO98555.1"/>
    </source>
</evidence>
<evidence type="ECO:0000256" key="6">
    <source>
        <dbReference type="SAM" id="Phobius"/>
    </source>
</evidence>
<dbReference type="InterPro" id="IPR003661">
    <property type="entry name" value="HisK_dim/P_dom"/>
</dbReference>
<evidence type="ECO:0000256" key="2">
    <source>
        <dbReference type="ARBA" id="ARBA00012438"/>
    </source>
</evidence>
<protein>
    <recommendedName>
        <fullName evidence="2">histidine kinase</fullName>
        <ecNumber evidence="2">2.7.13.3</ecNumber>
    </recommendedName>
</protein>
<evidence type="ECO:0000256" key="3">
    <source>
        <dbReference type="ARBA" id="ARBA00022679"/>
    </source>
</evidence>
<dbReference type="SUPFAM" id="SSF47384">
    <property type="entry name" value="Homodimeric domain of signal transducing histidine kinase"/>
    <property type="match status" value="1"/>
</dbReference>